<dbReference type="InterPro" id="IPR020904">
    <property type="entry name" value="Sc_DH/Rdtase_CS"/>
</dbReference>
<dbReference type="SUPFAM" id="SSF51735">
    <property type="entry name" value="NAD(P)-binding Rossmann-fold domains"/>
    <property type="match status" value="1"/>
</dbReference>
<dbReference type="Gene3D" id="3.40.50.720">
    <property type="entry name" value="NAD(P)-binding Rossmann-like Domain"/>
    <property type="match status" value="1"/>
</dbReference>
<evidence type="ECO:0000256" key="2">
    <source>
        <dbReference type="ARBA" id="ARBA00023002"/>
    </source>
</evidence>
<feature type="domain" description="Ketoreductase" evidence="4">
    <location>
        <begin position="17"/>
        <end position="196"/>
    </location>
</feature>
<proteinExistence type="inferred from homology"/>
<evidence type="ECO:0000256" key="3">
    <source>
        <dbReference type="RuleBase" id="RU000363"/>
    </source>
</evidence>
<reference evidence="5 6" key="1">
    <citation type="submission" date="2016-08" db="EMBL/GenBank/DDBJ databases">
        <authorList>
            <person name="Seilhamer J.J."/>
        </authorList>
    </citation>
    <scope>NUCLEOTIDE SEQUENCE [LARGE SCALE GENOMIC DNA]</scope>
    <source>
        <strain evidence="5 6">A37T2</strain>
    </source>
</reference>
<dbReference type="Pfam" id="PF00106">
    <property type="entry name" value="adh_short"/>
    <property type="match status" value="1"/>
</dbReference>
<dbReference type="PROSITE" id="PS00061">
    <property type="entry name" value="ADH_SHORT"/>
    <property type="match status" value="1"/>
</dbReference>
<dbReference type="EMBL" id="FMAR01000010">
    <property type="protein sequence ID" value="SCC48457.1"/>
    <property type="molecule type" value="Genomic_DNA"/>
</dbReference>
<dbReference type="SMART" id="SM00822">
    <property type="entry name" value="PKS_KR"/>
    <property type="match status" value="1"/>
</dbReference>
<dbReference type="PRINTS" id="PR00081">
    <property type="entry name" value="GDHRDH"/>
</dbReference>
<protein>
    <submittedName>
        <fullName evidence="5">NADP-dependent 3-hydroxy acid dehydrogenase YdfG</fullName>
    </submittedName>
</protein>
<evidence type="ECO:0000259" key="4">
    <source>
        <dbReference type="SMART" id="SM00822"/>
    </source>
</evidence>
<dbReference type="OrthoDB" id="9775296at2"/>
<accession>A0A1C4EXW1</accession>
<dbReference type="InterPro" id="IPR057326">
    <property type="entry name" value="KR_dom"/>
</dbReference>
<dbReference type="PANTHER" id="PTHR43115:SF4">
    <property type="entry name" value="DEHYDROGENASE_REDUCTASE SDR FAMILY MEMBER 11"/>
    <property type="match status" value="1"/>
</dbReference>
<dbReference type="InterPro" id="IPR036291">
    <property type="entry name" value="NAD(P)-bd_dom_sf"/>
</dbReference>
<dbReference type="STRING" id="1335309.GA0116948_110105"/>
<gene>
    <name evidence="5" type="ORF">GA0116948_110105</name>
</gene>
<evidence type="ECO:0000313" key="5">
    <source>
        <dbReference type="EMBL" id="SCC48457.1"/>
    </source>
</evidence>
<dbReference type="AlphaFoldDB" id="A0A1C4EXW1"/>
<dbReference type="PANTHER" id="PTHR43115">
    <property type="entry name" value="DEHYDROGENASE/REDUCTASE SDR FAMILY MEMBER 11"/>
    <property type="match status" value="1"/>
</dbReference>
<dbReference type="GO" id="GO:0016616">
    <property type="term" value="F:oxidoreductase activity, acting on the CH-OH group of donors, NAD or NADP as acceptor"/>
    <property type="evidence" value="ECO:0007669"/>
    <property type="project" value="UniProtKB-ARBA"/>
</dbReference>
<evidence type="ECO:0000256" key="1">
    <source>
        <dbReference type="ARBA" id="ARBA00006484"/>
    </source>
</evidence>
<dbReference type="InterPro" id="IPR002347">
    <property type="entry name" value="SDR_fam"/>
</dbReference>
<keyword evidence="2" id="KW-0560">Oxidoreductase</keyword>
<keyword evidence="6" id="KW-1185">Reference proteome</keyword>
<name>A0A1C4EXW1_9BACT</name>
<dbReference type="Proteomes" id="UP000242818">
    <property type="component" value="Unassembled WGS sequence"/>
</dbReference>
<organism evidence="5 6">
    <name type="scientific">Chitinophaga costaii</name>
    <dbReference type="NCBI Taxonomy" id="1335309"/>
    <lineage>
        <taxon>Bacteria</taxon>
        <taxon>Pseudomonadati</taxon>
        <taxon>Bacteroidota</taxon>
        <taxon>Chitinophagia</taxon>
        <taxon>Chitinophagales</taxon>
        <taxon>Chitinophagaceae</taxon>
        <taxon>Chitinophaga</taxon>
    </lineage>
</organism>
<comment type="similarity">
    <text evidence="1 3">Belongs to the short-chain dehydrogenases/reductases (SDR) family.</text>
</comment>
<dbReference type="PRINTS" id="PR00080">
    <property type="entry name" value="SDRFAMILY"/>
</dbReference>
<sequence length="259" mass="27389">MAAFTDLCQMGNNIKGKVVVITGASSGIGEATAVTLAAMGCKVVLGARRADRLEDLAKRIGAAGGEVTWLVTDIKKRQEVMNLVDLACETYGHLDVIVNNAGISHLSRIDEVQVADWEEMIDVNLKGTLYGIAAALPIFKKQGSGHIINIISTSGIKIVPLQGVYAGTKNAIRTIAEALRQESGGQYRVTGISPGFVNTELTGNILARMKDETAKTAMKEKADKIAITPSAIADAVAYVIGQPDSVEIGDVVIRPSIQD</sequence>
<evidence type="ECO:0000313" key="6">
    <source>
        <dbReference type="Proteomes" id="UP000242818"/>
    </source>
</evidence>
<dbReference type="FunFam" id="3.40.50.720:FF:000047">
    <property type="entry name" value="NADP-dependent L-serine/L-allo-threonine dehydrogenase"/>
    <property type="match status" value="1"/>
</dbReference>